<comment type="cofactor">
    <cofactor evidence="1">
        <name>Fe(2+)</name>
        <dbReference type="ChEBI" id="CHEBI:29033"/>
    </cofactor>
</comment>
<sequence>MSPIAIDQTDHQEAHQPSKAEAFLGIYKEQANDPNAYNRKLEEEGSEDVPKATYQNYLPTFNPTQKYPPLKPFTHVERGIFADKSFPELLNPSVQVENLTPTIGTTISGIQLSSLSDAGKDQLALLCSERKVLHFLDQDFASLPIAKALEFGSHFGRHHIHPTSGSPEGYPEVHLVYRGANEAPGAAILEGRTSTTAWHSDVSYEEQPPGTTILYILDKPSTGGDTIFVDQVEAYRRLSSDFRERLRGLKVVHSGIEQVNASKARGSICRREPVASVHPIVRTHPATGDKALFVNPQFMRQVVGWKKEESDMLLQFLNNHIVTGADFQVRVKWQANSVVIFDNRVTSHSALLDWTNGQRRYLARITPQAEKPFESY</sequence>
<keyword evidence="9" id="KW-1185">Reference proteome</keyword>
<reference evidence="8 9" key="1">
    <citation type="submission" date="2024-02" db="EMBL/GenBank/DDBJ databases">
        <title>First draft genome assembly of two strains of Seiridium cardinale.</title>
        <authorList>
            <person name="Emiliani G."/>
            <person name="Scali E."/>
        </authorList>
    </citation>
    <scope>NUCLEOTIDE SEQUENCE [LARGE SCALE GENOMIC DNA]</scope>
    <source>
        <strain evidence="8 9">BM-138-000479</strain>
    </source>
</reference>
<dbReference type="Proteomes" id="UP001465668">
    <property type="component" value="Unassembled WGS sequence"/>
</dbReference>
<accession>A0ABR2Y5I0</accession>
<gene>
    <name evidence="8" type="ORF">SCAR479_04909</name>
</gene>
<feature type="domain" description="TauD/TfdA-like" evidence="7">
    <location>
        <begin position="96"/>
        <end position="366"/>
    </location>
</feature>
<evidence type="ECO:0000256" key="1">
    <source>
        <dbReference type="ARBA" id="ARBA00001954"/>
    </source>
</evidence>
<keyword evidence="6" id="KW-0408">Iron</keyword>
<dbReference type="EMBL" id="JARVKM010000004">
    <property type="protein sequence ID" value="KAK9781088.1"/>
    <property type="molecule type" value="Genomic_DNA"/>
</dbReference>
<keyword evidence="4" id="KW-0223">Dioxygenase</keyword>
<proteinExistence type="inferred from homology"/>
<dbReference type="InterPro" id="IPR003819">
    <property type="entry name" value="TauD/TfdA-like"/>
</dbReference>
<evidence type="ECO:0000256" key="4">
    <source>
        <dbReference type="ARBA" id="ARBA00022964"/>
    </source>
</evidence>
<evidence type="ECO:0000313" key="9">
    <source>
        <dbReference type="Proteomes" id="UP001465668"/>
    </source>
</evidence>
<comment type="similarity">
    <text evidence="2">Belongs to the TfdA dioxygenase family.</text>
</comment>
<evidence type="ECO:0000256" key="2">
    <source>
        <dbReference type="ARBA" id="ARBA00005896"/>
    </source>
</evidence>
<comment type="caution">
    <text evidence="8">The sequence shown here is derived from an EMBL/GenBank/DDBJ whole genome shotgun (WGS) entry which is preliminary data.</text>
</comment>
<evidence type="ECO:0000256" key="5">
    <source>
        <dbReference type="ARBA" id="ARBA00023002"/>
    </source>
</evidence>
<evidence type="ECO:0000259" key="7">
    <source>
        <dbReference type="Pfam" id="PF02668"/>
    </source>
</evidence>
<dbReference type="SUPFAM" id="SSF51197">
    <property type="entry name" value="Clavaminate synthase-like"/>
    <property type="match status" value="1"/>
</dbReference>
<keyword evidence="3" id="KW-0479">Metal-binding</keyword>
<evidence type="ECO:0000256" key="6">
    <source>
        <dbReference type="ARBA" id="ARBA00023004"/>
    </source>
</evidence>
<dbReference type="InterPro" id="IPR042098">
    <property type="entry name" value="TauD-like_sf"/>
</dbReference>
<dbReference type="Pfam" id="PF02668">
    <property type="entry name" value="TauD"/>
    <property type="match status" value="1"/>
</dbReference>
<dbReference type="PANTHER" id="PTHR30468">
    <property type="entry name" value="ALPHA-KETOGLUTARATE-DEPENDENT SULFONATE DIOXYGENASE"/>
    <property type="match status" value="1"/>
</dbReference>
<evidence type="ECO:0000313" key="8">
    <source>
        <dbReference type="EMBL" id="KAK9781088.1"/>
    </source>
</evidence>
<organism evidence="8 9">
    <name type="scientific">Seiridium cardinale</name>
    <dbReference type="NCBI Taxonomy" id="138064"/>
    <lineage>
        <taxon>Eukaryota</taxon>
        <taxon>Fungi</taxon>
        <taxon>Dikarya</taxon>
        <taxon>Ascomycota</taxon>
        <taxon>Pezizomycotina</taxon>
        <taxon>Sordariomycetes</taxon>
        <taxon>Xylariomycetidae</taxon>
        <taxon>Amphisphaeriales</taxon>
        <taxon>Sporocadaceae</taxon>
        <taxon>Seiridium</taxon>
    </lineage>
</organism>
<dbReference type="PANTHER" id="PTHR30468:SF1">
    <property type="entry name" value="ALPHA-KETOGLUTARATE-DEPENDENT SULFONATE DIOXYGENASE"/>
    <property type="match status" value="1"/>
</dbReference>
<name>A0ABR2Y5I0_9PEZI</name>
<keyword evidence="5" id="KW-0560">Oxidoreductase</keyword>
<dbReference type="Gene3D" id="3.60.130.10">
    <property type="entry name" value="Clavaminate synthase-like"/>
    <property type="match status" value="1"/>
</dbReference>
<evidence type="ECO:0000256" key="3">
    <source>
        <dbReference type="ARBA" id="ARBA00022723"/>
    </source>
</evidence>
<dbReference type="InterPro" id="IPR051323">
    <property type="entry name" value="AtsK-like"/>
</dbReference>
<protein>
    <submittedName>
        <fullName evidence="8">TauD/TfdA-like domain-containing protein</fullName>
    </submittedName>
</protein>